<feature type="compositionally biased region" description="Gly residues" evidence="1">
    <location>
        <begin position="123"/>
        <end position="137"/>
    </location>
</feature>
<feature type="region of interest" description="Disordered" evidence="1">
    <location>
        <begin position="89"/>
        <end position="137"/>
    </location>
</feature>
<comment type="caution">
    <text evidence="2">The sequence shown here is derived from an EMBL/GenBank/DDBJ whole genome shotgun (WGS) entry which is preliminary data.</text>
</comment>
<evidence type="ECO:0000256" key="1">
    <source>
        <dbReference type="SAM" id="MobiDB-lite"/>
    </source>
</evidence>
<reference evidence="2 3" key="1">
    <citation type="submission" date="2018-07" db="EMBL/GenBank/DDBJ databases">
        <title>Arthrobacter sp. nov., isolated from raw cow's milk with high bacterial count.</title>
        <authorList>
            <person name="Hahne J."/>
            <person name="Isele D."/>
            <person name="Lipski A."/>
        </authorList>
    </citation>
    <scope>NUCLEOTIDE SEQUENCE [LARGE SCALE GENOMIC DNA]</scope>
    <source>
        <strain evidence="2 3">JZ R-35</strain>
    </source>
</reference>
<evidence type="ECO:0000313" key="2">
    <source>
        <dbReference type="EMBL" id="RII43296.1"/>
    </source>
</evidence>
<sequence>MPSTTTRRRASVAVSIGVTATLATTLTGCGNGATDTSDEYARICRDTTTQQRVEDEKCNESGSGRGYHGHSYMPYFFFLGNNSRTRVPAVGESATGGTSTLPDGKSARSGVSSKGETFARGTARGGFGGSGKGGFGG</sequence>
<name>A0A399JL86_9MICC</name>
<keyword evidence="3" id="KW-1185">Reference proteome</keyword>
<dbReference type="Proteomes" id="UP000265419">
    <property type="component" value="Unassembled WGS sequence"/>
</dbReference>
<dbReference type="AlphaFoldDB" id="A0A399JL86"/>
<evidence type="ECO:0000313" key="3">
    <source>
        <dbReference type="Proteomes" id="UP000265419"/>
    </source>
</evidence>
<dbReference type="RefSeq" id="WP_119423667.1">
    <property type="nucleotide sequence ID" value="NZ_QQXK01000004.1"/>
</dbReference>
<dbReference type="EMBL" id="QQXK01000004">
    <property type="protein sequence ID" value="RII43296.1"/>
    <property type="molecule type" value="Genomic_DNA"/>
</dbReference>
<accession>A0A399JL86</accession>
<dbReference type="PROSITE" id="PS51257">
    <property type="entry name" value="PROKAR_LIPOPROTEIN"/>
    <property type="match status" value="1"/>
</dbReference>
<proteinExistence type="predicted"/>
<protein>
    <submittedName>
        <fullName evidence="2">tRNA-dihydrouridine synthase</fullName>
    </submittedName>
</protein>
<gene>
    <name evidence="2" type="ORF">DWB68_03060</name>
</gene>
<organism evidence="2 3">
    <name type="scientific">Galactobacter valiniphilus</name>
    <dbReference type="NCBI Taxonomy" id="2676122"/>
    <lineage>
        <taxon>Bacteria</taxon>
        <taxon>Bacillati</taxon>
        <taxon>Actinomycetota</taxon>
        <taxon>Actinomycetes</taxon>
        <taxon>Micrococcales</taxon>
        <taxon>Micrococcaceae</taxon>
        <taxon>Galactobacter</taxon>
    </lineage>
</organism>